<proteinExistence type="predicted"/>
<reference evidence="2" key="1">
    <citation type="submission" date="2011-06" db="EMBL/GenBank/DDBJ databases">
        <title>Complete genome sequence of Paenibacillus mucilaginosus KNP414.</title>
        <authorList>
            <person name="Wang J."/>
            <person name="Hu S."/>
            <person name="Hu X."/>
            <person name="Zhang B."/>
            <person name="Dong D."/>
            <person name="Zhang S."/>
            <person name="Zhao K."/>
            <person name="Wu D."/>
        </authorList>
    </citation>
    <scope>NUCLEOTIDE SEQUENCE [LARGE SCALE GENOMIC DNA]</scope>
    <source>
        <strain evidence="2">KNP414</strain>
    </source>
</reference>
<dbReference type="HOGENOM" id="CLU_2790004_0_0_9"/>
<gene>
    <name evidence="1" type="ordered locus">KNP414_05527</name>
</gene>
<reference evidence="1 2" key="2">
    <citation type="journal article" date="2013" name="Genome Announc.">
        <title>Genome Sequence of Growth-Improving Paenibacillus mucilaginosus Strain KNP414.</title>
        <authorList>
            <person name="Lu J.J."/>
            <person name="Wang J.F."/>
            <person name="Hu X.F."/>
        </authorList>
    </citation>
    <scope>NUCLEOTIDE SEQUENCE [LARGE SCALE GENOMIC DNA]</scope>
    <source>
        <strain evidence="1 2">KNP414</strain>
    </source>
</reference>
<dbReference type="AlphaFoldDB" id="F8FK10"/>
<dbReference type="Proteomes" id="UP000006620">
    <property type="component" value="Chromosome"/>
</dbReference>
<dbReference type="KEGG" id="pms:KNP414_05527"/>
<dbReference type="RefSeq" id="WP_013919204.1">
    <property type="nucleotide sequence ID" value="NC_015690.1"/>
</dbReference>
<organism evidence="1 2">
    <name type="scientific">Paenibacillus mucilaginosus (strain KNP414)</name>
    <dbReference type="NCBI Taxonomy" id="1036673"/>
    <lineage>
        <taxon>Bacteria</taxon>
        <taxon>Bacillati</taxon>
        <taxon>Bacillota</taxon>
        <taxon>Bacilli</taxon>
        <taxon>Bacillales</taxon>
        <taxon>Paenibacillaceae</taxon>
        <taxon>Paenibacillus</taxon>
    </lineage>
</organism>
<dbReference type="EMBL" id="CP002869">
    <property type="protein sequence ID" value="AEI44051.1"/>
    <property type="molecule type" value="Genomic_DNA"/>
</dbReference>
<protein>
    <submittedName>
        <fullName evidence="1">Uncharacterized protein</fullName>
    </submittedName>
</protein>
<accession>F8FK10</accession>
<name>F8FK10_PAEMK</name>
<sequence>MNEQTQALPGSLTGHERLVLDVFTRHPYLSGEQDLYLISRVTGLSVIQVELAVRSLRHKDKLPGPPSE</sequence>
<evidence type="ECO:0000313" key="2">
    <source>
        <dbReference type="Proteomes" id="UP000006620"/>
    </source>
</evidence>
<evidence type="ECO:0000313" key="1">
    <source>
        <dbReference type="EMBL" id="AEI44051.1"/>
    </source>
</evidence>
<dbReference type="PATRIC" id="fig|1036673.3.peg.5128"/>